<evidence type="ECO:0000256" key="1">
    <source>
        <dbReference type="ARBA" id="ARBA00022670"/>
    </source>
</evidence>
<sequence length="177" mass="19578">MSNSDHSPTNIVNVNPAQIQAMETHAESTYPEECCGLLLGQIKGEVKTLVEVFPTENAWDTQAAEAFQGVNGSPRQSGTKRNQFSIAPEVMLKVQKLSRDRGLDIIGIYHSHPDHPAIPSEFDRAIAWQRYSYIIISVQQGIASDLRSWTLDPHHQFQPEEIITVKEPGKGGAEGAM</sequence>
<organism evidence="7 8">
    <name type="scientific">Coleofasciculus chthonoplastes PCC 7420</name>
    <dbReference type="NCBI Taxonomy" id="118168"/>
    <lineage>
        <taxon>Bacteria</taxon>
        <taxon>Bacillati</taxon>
        <taxon>Cyanobacteriota</taxon>
        <taxon>Cyanophyceae</taxon>
        <taxon>Coleofasciculales</taxon>
        <taxon>Coleofasciculaceae</taxon>
        <taxon>Coleofasciculus</taxon>
    </lineage>
</organism>
<reference evidence="7 8" key="1">
    <citation type="submission" date="2008-07" db="EMBL/GenBank/DDBJ databases">
        <authorList>
            <person name="Tandeau de Marsac N."/>
            <person name="Ferriera S."/>
            <person name="Johnson J."/>
            <person name="Kravitz S."/>
            <person name="Beeson K."/>
            <person name="Sutton G."/>
            <person name="Rogers Y.-H."/>
            <person name="Friedman R."/>
            <person name="Frazier M."/>
            <person name="Venter J.C."/>
        </authorList>
    </citation>
    <scope>NUCLEOTIDE SEQUENCE [LARGE SCALE GENOMIC DNA]</scope>
    <source>
        <strain evidence="7 8">PCC 7420</strain>
    </source>
</reference>
<dbReference type="OrthoDB" id="9802958at2"/>
<dbReference type="SMART" id="SM00232">
    <property type="entry name" value="JAB_MPN"/>
    <property type="match status" value="1"/>
</dbReference>
<dbReference type="SUPFAM" id="SSF102712">
    <property type="entry name" value="JAB1/MPN domain"/>
    <property type="match status" value="1"/>
</dbReference>
<keyword evidence="4" id="KW-0862">Zinc</keyword>
<dbReference type="FunFam" id="3.40.140.10:FF:000085">
    <property type="entry name" value="Mov34/MPN/PAD-1 family protein"/>
    <property type="match status" value="1"/>
</dbReference>
<keyword evidence="1" id="KW-0645">Protease</keyword>
<proteinExistence type="predicted"/>
<dbReference type="Proteomes" id="UP000003835">
    <property type="component" value="Unassembled WGS sequence"/>
</dbReference>
<dbReference type="Pfam" id="PF14464">
    <property type="entry name" value="Prok-JAB"/>
    <property type="match status" value="1"/>
</dbReference>
<evidence type="ECO:0000256" key="5">
    <source>
        <dbReference type="ARBA" id="ARBA00023049"/>
    </source>
</evidence>
<gene>
    <name evidence="7" type="ORF">MC7420_1906</name>
</gene>
<dbReference type="CDD" id="cd08070">
    <property type="entry name" value="MPN_like"/>
    <property type="match status" value="1"/>
</dbReference>
<evidence type="ECO:0000313" key="8">
    <source>
        <dbReference type="Proteomes" id="UP000003835"/>
    </source>
</evidence>
<evidence type="ECO:0000313" key="7">
    <source>
        <dbReference type="EMBL" id="EDX76903.1"/>
    </source>
</evidence>
<dbReference type="InterPro" id="IPR037518">
    <property type="entry name" value="MPN"/>
</dbReference>
<dbReference type="STRING" id="118168.MC7420_1906"/>
<dbReference type="InterPro" id="IPR000555">
    <property type="entry name" value="JAMM/MPN+_dom"/>
</dbReference>
<feature type="domain" description="MPN" evidence="6">
    <location>
        <begin position="12"/>
        <end position="162"/>
    </location>
</feature>
<dbReference type="GO" id="GO:0006508">
    <property type="term" value="P:proteolysis"/>
    <property type="evidence" value="ECO:0007669"/>
    <property type="project" value="UniProtKB-KW"/>
</dbReference>
<evidence type="ECO:0000256" key="3">
    <source>
        <dbReference type="ARBA" id="ARBA00022801"/>
    </source>
</evidence>
<dbReference type="InterPro" id="IPR028090">
    <property type="entry name" value="JAB_dom_prok"/>
</dbReference>
<accession>B4VMQ5</accession>
<dbReference type="EMBL" id="DS989845">
    <property type="protein sequence ID" value="EDX76903.1"/>
    <property type="molecule type" value="Genomic_DNA"/>
</dbReference>
<dbReference type="RefSeq" id="WP_006099860.1">
    <property type="nucleotide sequence ID" value="NZ_DS989845.1"/>
</dbReference>
<evidence type="ECO:0000259" key="6">
    <source>
        <dbReference type="PROSITE" id="PS50249"/>
    </source>
</evidence>
<keyword evidence="5" id="KW-0482">Metalloprotease</keyword>
<dbReference type="Gene3D" id="3.40.140.10">
    <property type="entry name" value="Cytidine Deaminase, domain 2"/>
    <property type="match status" value="1"/>
</dbReference>
<keyword evidence="2" id="KW-0479">Metal-binding</keyword>
<protein>
    <submittedName>
        <fullName evidence="7">Mov34/MPN/PAD-1 family</fullName>
    </submittedName>
</protein>
<evidence type="ECO:0000256" key="2">
    <source>
        <dbReference type="ARBA" id="ARBA00022723"/>
    </source>
</evidence>
<name>B4VMQ5_9CYAN</name>
<dbReference type="GO" id="GO:0008235">
    <property type="term" value="F:metalloexopeptidase activity"/>
    <property type="evidence" value="ECO:0007669"/>
    <property type="project" value="TreeGrafter"/>
</dbReference>
<dbReference type="PANTHER" id="PTHR34858:SF1">
    <property type="entry name" value="CYSO-CYSTEINE PEPTIDASE"/>
    <property type="match status" value="1"/>
</dbReference>
<dbReference type="PROSITE" id="PS50249">
    <property type="entry name" value="MPN"/>
    <property type="match status" value="1"/>
</dbReference>
<keyword evidence="3" id="KW-0378">Hydrolase</keyword>
<evidence type="ECO:0000256" key="4">
    <source>
        <dbReference type="ARBA" id="ARBA00022833"/>
    </source>
</evidence>
<dbReference type="HOGENOM" id="CLU_116765_4_0_3"/>
<keyword evidence="8" id="KW-1185">Reference proteome</keyword>
<dbReference type="GO" id="GO:0008270">
    <property type="term" value="F:zinc ion binding"/>
    <property type="evidence" value="ECO:0007669"/>
    <property type="project" value="TreeGrafter"/>
</dbReference>
<dbReference type="AlphaFoldDB" id="B4VMQ5"/>
<dbReference type="InterPro" id="IPR051929">
    <property type="entry name" value="VirAsm_ModProt"/>
</dbReference>
<dbReference type="PANTHER" id="PTHR34858">
    <property type="entry name" value="CYSO-CYSTEINE PEPTIDASE"/>
    <property type="match status" value="1"/>
</dbReference>
<dbReference type="eggNOG" id="COG1310">
    <property type="taxonomic scope" value="Bacteria"/>
</dbReference>